<accession>A0A448B530</accession>
<dbReference type="STRING" id="525257.HMPREF0204_10216"/>
<dbReference type="OrthoDB" id="1264999at2"/>
<dbReference type="EMBL" id="LR134289">
    <property type="protein sequence ID" value="VEE09557.1"/>
    <property type="molecule type" value="Genomic_DNA"/>
</dbReference>
<dbReference type="GeneID" id="93019672"/>
<evidence type="ECO:0000313" key="3">
    <source>
        <dbReference type="Proteomes" id="UP000279227"/>
    </source>
</evidence>
<reference evidence="2 3" key="1">
    <citation type="submission" date="2018-12" db="EMBL/GenBank/DDBJ databases">
        <authorList>
            <consortium name="Pathogen Informatics"/>
        </authorList>
    </citation>
    <scope>NUCLEOTIDE SEQUENCE [LARGE SCALE GENOMIC DNA]</scope>
    <source>
        <strain evidence="2 3">NCTC11432</strain>
    </source>
</reference>
<dbReference type="AlphaFoldDB" id="A0A448B530"/>
<feature type="signal peptide" evidence="1">
    <location>
        <begin position="1"/>
        <end position="18"/>
    </location>
</feature>
<sequence length="95" mass="10643">MKKIIFMTLITMSTMLFAKEENPNVRKDLNSSQKETFLVAKKNLKDEKEVVKIAKIMKPVEMNLEGCLAIAFNITAVDPPLGTAMVSSCLETYSK</sequence>
<keyword evidence="1" id="KW-0732">Signal</keyword>
<dbReference type="RefSeq" id="WP_002981958.1">
    <property type="nucleotide sequence ID" value="NZ_CP031676.1"/>
</dbReference>
<organism evidence="2 3">
    <name type="scientific">Chryseobacterium gleum</name>
    <name type="common">Flavobacterium gleum</name>
    <dbReference type="NCBI Taxonomy" id="250"/>
    <lineage>
        <taxon>Bacteria</taxon>
        <taxon>Pseudomonadati</taxon>
        <taxon>Bacteroidota</taxon>
        <taxon>Flavobacteriia</taxon>
        <taxon>Flavobacteriales</taxon>
        <taxon>Weeksellaceae</taxon>
        <taxon>Chryseobacterium group</taxon>
        <taxon>Chryseobacterium</taxon>
    </lineage>
</organism>
<dbReference type="Proteomes" id="UP000279227">
    <property type="component" value="Chromosome"/>
</dbReference>
<feature type="chain" id="PRO_5019455368" evidence="1">
    <location>
        <begin position="19"/>
        <end position="95"/>
    </location>
</feature>
<name>A0A448B530_CHRGE</name>
<gene>
    <name evidence="2" type="ORF">NCTC11432_03263</name>
</gene>
<proteinExistence type="predicted"/>
<protein>
    <submittedName>
        <fullName evidence="2">Uncharacterized protein</fullName>
    </submittedName>
</protein>
<evidence type="ECO:0000256" key="1">
    <source>
        <dbReference type="SAM" id="SignalP"/>
    </source>
</evidence>
<dbReference type="KEGG" id="cgle:NCTC11432_03263"/>
<evidence type="ECO:0000313" key="2">
    <source>
        <dbReference type="EMBL" id="VEE09557.1"/>
    </source>
</evidence>